<dbReference type="EMBL" id="CM056742">
    <property type="protein sequence ID" value="KAJ8679152.1"/>
    <property type="molecule type" value="Genomic_DNA"/>
</dbReference>
<evidence type="ECO:0000313" key="2">
    <source>
        <dbReference type="Proteomes" id="UP001239111"/>
    </source>
</evidence>
<keyword evidence="2" id="KW-1185">Reference proteome</keyword>
<proteinExistence type="predicted"/>
<dbReference type="Proteomes" id="UP001239111">
    <property type="component" value="Chromosome 2"/>
</dbReference>
<name>A0ACC2P9M9_9HYME</name>
<gene>
    <name evidence="1" type="ORF">QAD02_014939</name>
</gene>
<comment type="caution">
    <text evidence="1">The sequence shown here is derived from an EMBL/GenBank/DDBJ whole genome shotgun (WGS) entry which is preliminary data.</text>
</comment>
<organism evidence="1 2">
    <name type="scientific">Eretmocerus hayati</name>
    <dbReference type="NCBI Taxonomy" id="131215"/>
    <lineage>
        <taxon>Eukaryota</taxon>
        <taxon>Metazoa</taxon>
        <taxon>Ecdysozoa</taxon>
        <taxon>Arthropoda</taxon>
        <taxon>Hexapoda</taxon>
        <taxon>Insecta</taxon>
        <taxon>Pterygota</taxon>
        <taxon>Neoptera</taxon>
        <taxon>Endopterygota</taxon>
        <taxon>Hymenoptera</taxon>
        <taxon>Apocrita</taxon>
        <taxon>Proctotrupomorpha</taxon>
        <taxon>Chalcidoidea</taxon>
        <taxon>Aphelinidae</taxon>
        <taxon>Aphelininae</taxon>
        <taxon>Eretmocerus</taxon>
    </lineage>
</organism>
<reference evidence="1" key="1">
    <citation type="submission" date="2023-04" db="EMBL/GenBank/DDBJ databases">
        <title>A chromosome-level genome assembly of the parasitoid wasp Eretmocerus hayati.</title>
        <authorList>
            <person name="Zhong Y."/>
            <person name="Liu S."/>
            <person name="Liu Y."/>
        </authorList>
    </citation>
    <scope>NUCLEOTIDE SEQUENCE</scope>
    <source>
        <strain evidence="1">ZJU_SS_LIU_2023</strain>
    </source>
</reference>
<accession>A0ACC2P9M9</accession>
<protein>
    <submittedName>
        <fullName evidence="1">Uncharacterized protein</fullName>
    </submittedName>
</protein>
<evidence type="ECO:0000313" key="1">
    <source>
        <dbReference type="EMBL" id="KAJ8679152.1"/>
    </source>
</evidence>
<sequence>MDFDKRDKPKVLNCRMKGPGPKYKLGTLIGFDDHDPTKHREPAYTMKFRHKPKLRSTGPGPYPVNNRLTHRGLEIPPAYTMVFKHKTRYMATTPGPAAYATHQCPLVNHQRSAAAYTMAARHHKLQIGIGPGPIYMLPTCIGPEIPDVRAEAAFSIANKHKFRRENVGPGPAKYHTDLSVYKKQSPAYTMKFRHQLKNRHRTPGPTYSYKTDLIKKRQPTFSFGVKYSPGPKYNLKTLVGYDDHCLSKFREPAYSIGTRQMPRSKCGGPGPKYYHWPDWSKGYTFPKYKPKPRRECTPGPQYTLPGFWAPAFTIVPKPRYPCPPPTSGPYDPPVFPRGPAYSFGGKSKDRPCQFSPPLRDLGPTCLVYQCPPAFSIVGRHPARQPCVGPGPKYMPKRLCKPKGFSFGVKYSECAGIPRTECDELC</sequence>